<gene>
    <name evidence="1" type="ORF">ENK44_00205</name>
</gene>
<organism evidence="1">
    <name type="scientific">Caldithrix abyssi</name>
    <dbReference type="NCBI Taxonomy" id="187145"/>
    <lineage>
        <taxon>Bacteria</taxon>
        <taxon>Pseudomonadati</taxon>
        <taxon>Calditrichota</taxon>
        <taxon>Calditrichia</taxon>
        <taxon>Calditrichales</taxon>
        <taxon>Calditrichaceae</taxon>
        <taxon>Caldithrix</taxon>
    </lineage>
</organism>
<dbReference type="AlphaFoldDB" id="A0A7V4UBN1"/>
<protein>
    <submittedName>
        <fullName evidence="1">DUF494 family protein</fullName>
    </submittedName>
</protein>
<dbReference type="PANTHER" id="PTHR38692:SF1">
    <property type="entry name" value="PROTEIN SMG"/>
    <property type="match status" value="1"/>
</dbReference>
<dbReference type="InterPro" id="IPR007456">
    <property type="entry name" value="Smg"/>
</dbReference>
<sequence>MQERIIEIIVYLLEEFRQEHTEENYSDLSKQLISLGYTESEINLAFSWIFNHLQSTGSGNGEEFSYSLGSNRVLHDVEKLVISAEAYGYVLQLRHLGILSDFDLEIIIDRALALGTTSIEIADIKAITASLLFGSDSGNSWEGYFFQQGNNTVH</sequence>
<dbReference type="Proteomes" id="UP000885779">
    <property type="component" value="Unassembled WGS sequence"/>
</dbReference>
<proteinExistence type="predicted"/>
<evidence type="ECO:0000313" key="1">
    <source>
        <dbReference type="EMBL" id="HGY54097.1"/>
    </source>
</evidence>
<dbReference type="Pfam" id="PF04361">
    <property type="entry name" value="DUF494"/>
    <property type="match status" value="1"/>
</dbReference>
<accession>A0A7V4UBN1</accession>
<name>A0A7V4UBN1_CALAY</name>
<dbReference type="EMBL" id="DRQG01000003">
    <property type="protein sequence ID" value="HGY54097.1"/>
    <property type="molecule type" value="Genomic_DNA"/>
</dbReference>
<reference evidence="1" key="1">
    <citation type="journal article" date="2020" name="mSystems">
        <title>Genome- and Community-Level Interaction Insights into Carbon Utilization and Element Cycling Functions of Hydrothermarchaeota in Hydrothermal Sediment.</title>
        <authorList>
            <person name="Zhou Z."/>
            <person name="Liu Y."/>
            <person name="Xu W."/>
            <person name="Pan J."/>
            <person name="Luo Z.H."/>
            <person name="Li M."/>
        </authorList>
    </citation>
    <scope>NUCLEOTIDE SEQUENCE [LARGE SCALE GENOMIC DNA]</scope>
    <source>
        <strain evidence="1">HyVt-577</strain>
    </source>
</reference>
<comment type="caution">
    <text evidence="1">The sequence shown here is derived from an EMBL/GenBank/DDBJ whole genome shotgun (WGS) entry which is preliminary data.</text>
</comment>
<dbReference type="PANTHER" id="PTHR38692">
    <property type="entry name" value="PROTEIN SMG"/>
    <property type="match status" value="1"/>
</dbReference>